<comment type="caution">
    <text evidence="1">The sequence shown here is derived from an EMBL/GenBank/DDBJ whole genome shotgun (WGS) entry which is preliminary data.</text>
</comment>
<reference evidence="1 2" key="1">
    <citation type="submission" date="2018-05" db="EMBL/GenBank/DDBJ databases">
        <title>Whole genome sequencing of Paracoccus thiocyanatus SST.</title>
        <authorList>
            <person name="Ghosh W."/>
            <person name="Rameez M.J."/>
            <person name="Roy C."/>
        </authorList>
    </citation>
    <scope>NUCLEOTIDE SEQUENCE [LARGE SCALE GENOMIC DNA]</scope>
    <source>
        <strain evidence="1 2">SST</strain>
    </source>
</reference>
<organism evidence="1 2">
    <name type="scientific">Paracoccus thiocyanatus</name>
    <dbReference type="NCBI Taxonomy" id="34006"/>
    <lineage>
        <taxon>Bacteria</taxon>
        <taxon>Pseudomonadati</taxon>
        <taxon>Pseudomonadota</taxon>
        <taxon>Alphaproteobacteria</taxon>
        <taxon>Rhodobacterales</taxon>
        <taxon>Paracoccaceae</taxon>
        <taxon>Paracoccus</taxon>
    </lineage>
</organism>
<gene>
    <name evidence="1" type="ORF">DIE28_07180</name>
</gene>
<dbReference type="EMBL" id="QFCQ01000028">
    <property type="protein sequence ID" value="RDW13625.1"/>
    <property type="molecule type" value="Genomic_DNA"/>
</dbReference>
<accession>A0A3D8PEI8</accession>
<sequence length="191" mass="21271">MQLLPYPLPDQDGAHQRIALNITIVVAAVICAQFFCNLSEGIGQFVLIDANLLIPQPSIHTHLMQKDQIVADVAFPHIGHGHVMTYKIGFECALSRQTDQVLQGYPSRVLATGIAALQTLMHKNRSVCVANCSLSKPVSKIRSVVVYFIHRYSSQLITPAAGDQTVKMLSKRQYFKRWSSSAPWTTVRKKL</sequence>
<dbReference type="Proteomes" id="UP000256679">
    <property type="component" value="Unassembled WGS sequence"/>
</dbReference>
<evidence type="ECO:0000313" key="2">
    <source>
        <dbReference type="Proteomes" id="UP000256679"/>
    </source>
</evidence>
<name>A0A3D8PEI8_9RHOB</name>
<protein>
    <submittedName>
        <fullName evidence="1">Uncharacterized protein</fullName>
    </submittedName>
</protein>
<dbReference type="AlphaFoldDB" id="A0A3D8PEI8"/>
<proteinExistence type="predicted"/>
<keyword evidence="2" id="KW-1185">Reference proteome</keyword>
<evidence type="ECO:0000313" key="1">
    <source>
        <dbReference type="EMBL" id="RDW13625.1"/>
    </source>
</evidence>